<dbReference type="InterPro" id="IPR035069">
    <property type="entry name" value="TTHA1013/TTHA0281-like"/>
</dbReference>
<accession>A0A6N8G247</accession>
<dbReference type="Proteomes" id="UP000441797">
    <property type="component" value="Unassembled WGS sequence"/>
</dbReference>
<dbReference type="EMBL" id="NAPY01000058">
    <property type="protein sequence ID" value="MUL39044.1"/>
    <property type="molecule type" value="Genomic_DNA"/>
</dbReference>
<dbReference type="OrthoDB" id="7068289at2"/>
<dbReference type="RefSeq" id="WP_105221566.1">
    <property type="nucleotide sequence ID" value="NZ_CAWNSU010000101.1"/>
</dbReference>
<gene>
    <name evidence="1" type="ORF">BWI75_22750</name>
</gene>
<name>A0A6N8G247_9CHRO</name>
<reference evidence="1 2" key="1">
    <citation type="journal article" date="2019" name="Front. Microbiol.">
        <title>Genomic Features for Desiccation Tolerance and Sugar Biosynthesis in the Extremophile Gloeocapsopsis sp. UTEX B3054.</title>
        <authorList>
            <person name="Urrejola C."/>
            <person name="Alcorta J."/>
            <person name="Salas L."/>
            <person name="Vasquez M."/>
            <person name="Polz M.F."/>
            <person name="Vicuna R."/>
            <person name="Diez B."/>
        </authorList>
    </citation>
    <scope>NUCLEOTIDE SEQUENCE [LARGE SCALE GENOMIC DNA]</scope>
    <source>
        <strain evidence="1 2">1H9</strain>
    </source>
</reference>
<dbReference type="Gene3D" id="3.30.160.250">
    <property type="match status" value="1"/>
</dbReference>
<dbReference type="Pfam" id="PF21748">
    <property type="entry name" value="UPF0150"/>
    <property type="match status" value="1"/>
</dbReference>
<proteinExistence type="predicted"/>
<sequence>MLTNYIQAAMHQATYELLGDGTFYGEIPGFQGVWANATTLEACREELQSALEDWILVRISDRLVLPVIDEIDLNVQPQEVA</sequence>
<dbReference type="AlphaFoldDB" id="A0A6N8G247"/>
<organism evidence="1 2">
    <name type="scientific">Gloeocapsopsis dulcis AAB1 = 1H9</name>
    <dbReference type="NCBI Taxonomy" id="1433147"/>
    <lineage>
        <taxon>Bacteria</taxon>
        <taxon>Bacillati</taxon>
        <taxon>Cyanobacteriota</taxon>
        <taxon>Cyanophyceae</taxon>
        <taxon>Oscillatoriophycideae</taxon>
        <taxon>Chroococcales</taxon>
        <taxon>Chroococcaceae</taxon>
        <taxon>Gloeocapsopsis</taxon>
        <taxon>Gloeocapsopsis dulcis</taxon>
    </lineage>
</organism>
<protein>
    <submittedName>
        <fullName evidence="1">HicB family protein</fullName>
    </submittedName>
</protein>
<keyword evidence="2" id="KW-1185">Reference proteome</keyword>
<evidence type="ECO:0000313" key="1">
    <source>
        <dbReference type="EMBL" id="MUL39044.1"/>
    </source>
</evidence>
<comment type="caution">
    <text evidence="1">The sequence shown here is derived from an EMBL/GenBank/DDBJ whole genome shotgun (WGS) entry which is preliminary data.</text>
</comment>
<dbReference type="InterPro" id="IPR049389">
    <property type="entry name" value="TTHA0281-like"/>
</dbReference>
<dbReference type="SUPFAM" id="SSF143100">
    <property type="entry name" value="TTHA1013/TTHA0281-like"/>
    <property type="match status" value="1"/>
</dbReference>
<evidence type="ECO:0000313" key="2">
    <source>
        <dbReference type="Proteomes" id="UP000441797"/>
    </source>
</evidence>